<dbReference type="AlphaFoldDB" id="A0A4S8LS64"/>
<dbReference type="CDD" id="cd09076">
    <property type="entry name" value="L1-EN"/>
    <property type="match status" value="1"/>
</dbReference>
<sequence length="436" mass="50553">MRESKIGLLTLQETHLNDEHLEEIKNLFGRQLEVFNSADPEHPSGKGGVAIVLHKAFTNIKGIEVKEIIPGRALLLRHPWHDNKIFTFLAIYAPAGSNQEKIDFWNELSTRWDQRRLPNLDGFGGDLNMVEETVDRLSGRRENTGVTKAFCDFRRKFTLIDGWRDFHTQEKDYTFVQQSNGSRSRIDRIYTTSQILENSRDWEITDSPITTDHKLISTTIVDPRMPLIGDGRWVIPQIVLKSKEYIKQVNEMGLKLEQKLDELDAGNISSEDVSRQTFYKEFKDQCRFVARKIAKKIVPRAKLKIEELGKERKSILNDDKLTKEEKIVKVNDLDEGIQKLHISLHVDNRKVCRANAHLNSEKPTRYWSKMKEPPKPRDYMTSLAYPATEPRRYTTDSDIMVNIANNYHNELQNEAPNHGINKEDARREVLQNVNGH</sequence>
<dbReference type="GO" id="GO:0006284">
    <property type="term" value="P:base-excision repair"/>
    <property type="evidence" value="ECO:0007669"/>
    <property type="project" value="TreeGrafter"/>
</dbReference>
<evidence type="ECO:0000313" key="5">
    <source>
        <dbReference type="EMBL" id="THU92326.1"/>
    </source>
</evidence>
<evidence type="ECO:0000256" key="1">
    <source>
        <dbReference type="ARBA" id="ARBA00001946"/>
    </source>
</evidence>
<dbReference type="GO" id="GO:0046872">
    <property type="term" value="F:metal ion binding"/>
    <property type="evidence" value="ECO:0007669"/>
    <property type="project" value="UniProtKB-KW"/>
</dbReference>
<evidence type="ECO:0000256" key="4">
    <source>
        <dbReference type="ARBA" id="ARBA00022842"/>
    </source>
</evidence>
<name>A0A4S8LS64_DENBC</name>
<reference evidence="5 6" key="1">
    <citation type="journal article" date="2019" name="Nat. Ecol. Evol.">
        <title>Megaphylogeny resolves global patterns of mushroom evolution.</title>
        <authorList>
            <person name="Varga T."/>
            <person name="Krizsan K."/>
            <person name="Foldi C."/>
            <person name="Dima B."/>
            <person name="Sanchez-Garcia M."/>
            <person name="Sanchez-Ramirez S."/>
            <person name="Szollosi G.J."/>
            <person name="Szarkandi J.G."/>
            <person name="Papp V."/>
            <person name="Albert L."/>
            <person name="Andreopoulos W."/>
            <person name="Angelini C."/>
            <person name="Antonin V."/>
            <person name="Barry K.W."/>
            <person name="Bougher N.L."/>
            <person name="Buchanan P."/>
            <person name="Buyck B."/>
            <person name="Bense V."/>
            <person name="Catcheside P."/>
            <person name="Chovatia M."/>
            <person name="Cooper J."/>
            <person name="Damon W."/>
            <person name="Desjardin D."/>
            <person name="Finy P."/>
            <person name="Geml J."/>
            <person name="Haridas S."/>
            <person name="Hughes K."/>
            <person name="Justo A."/>
            <person name="Karasinski D."/>
            <person name="Kautmanova I."/>
            <person name="Kiss B."/>
            <person name="Kocsube S."/>
            <person name="Kotiranta H."/>
            <person name="LaButti K.M."/>
            <person name="Lechner B.E."/>
            <person name="Liimatainen K."/>
            <person name="Lipzen A."/>
            <person name="Lukacs Z."/>
            <person name="Mihaltcheva S."/>
            <person name="Morgado L.N."/>
            <person name="Niskanen T."/>
            <person name="Noordeloos M.E."/>
            <person name="Ohm R.A."/>
            <person name="Ortiz-Santana B."/>
            <person name="Ovrebo C."/>
            <person name="Racz N."/>
            <person name="Riley R."/>
            <person name="Savchenko A."/>
            <person name="Shiryaev A."/>
            <person name="Soop K."/>
            <person name="Spirin V."/>
            <person name="Szebenyi C."/>
            <person name="Tomsovsky M."/>
            <person name="Tulloss R.E."/>
            <person name="Uehling J."/>
            <person name="Grigoriev I.V."/>
            <person name="Vagvolgyi C."/>
            <person name="Papp T."/>
            <person name="Martin F.M."/>
            <person name="Miettinen O."/>
            <person name="Hibbett D.S."/>
            <person name="Nagy L.G."/>
        </authorList>
    </citation>
    <scope>NUCLEOTIDE SEQUENCE [LARGE SCALE GENOMIC DNA]</scope>
    <source>
        <strain evidence="5 6">CBS 962.96</strain>
    </source>
</reference>
<organism evidence="5 6">
    <name type="scientific">Dendrothele bispora (strain CBS 962.96)</name>
    <dbReference type="NCBI Taxonomy" id="1314807"/>
    <lineage>
        <taxon>Eukaryota</taxon>
        <taxon>Fungi</taxon>
        <taxon>Dikarya</taxon>
        <taxon>Basidiomycota</taxon>
        <taxon>Agaricomycotina</taxon>
        <taxon>Agaricomycetes</taxon>
        <taxon>Agaricomycetidae</taxon>
        <taxon>Agaricales</taxon>
        <taxon>Agaricales incertae sedis</taxon>
        <taxon>Dendrothele</taxon>
    </lineage>
</organism>
<keyword evidence="3" id="KW-0378">Hydrolase</keyword>
<dbReference type="PANTHER" id="PTHR22748">
    <property type="entry name" value="AP ENDONUCLEASE"/>
    <property type="match status" value="1"/>
</dbReference>
<dbReference type="Gene3D" id="3.60.10.10">
    <property type="entry name" value="Endonuclease/exonuclease/phosphatase"/>
    <property type="match status" value="1"/>
</dbReference>
<dbReference type="OrthoDB" id="416119at2759"/>
<dbReference type="InterPro" id="IPR036691">
    <property type="entry name" value="Endo/exonu/phosph_ase_sf"/>
</dbReference>
<accession>A0A4S8LS64</accession>
<dbReference type="GO" id="GO:0008311">
    <property type="term" value="F:double-stranded DNA 3'-5' DNA exonuclease activity"/>
    <property type="evidence" value="ECO:0007669"/>
    <property type="project" value="TreeGrafter"/>
</dbReference>
<gene>
    <name evidence="5" type="ORF">K435DRAFT_592609</name>
</gene>
<keyword evidence="6" id="KW-1185">Reference proteome</keyword>
<dbReference type="InterPro" id="IPR004808">
    <property type="entry name" value="AP_endonuc_1"/>
</dbReference>
<dbReference type="Proteomes" id="UP000297245">
    <property type="component" value="Unassembled WGS sequence"/>
</dbReference>
<dbReference type="GO" id="GO:0008081">
    <property type="term" value="F:phosphoric diester hydrolase activity"/>
    <property type="evidence" value="ECO:0007669"/>
    <property type="project" value="TreeGrafter"/>
</dbReference>
<dbReference type="EMBL" id="ML179282">
    <property type="protein sequence ID" value="THU92326.1"/>
    <property type="molecule type" value="Genomic_DNA"/>
</dbReference>
<dbReference type="PANTHER" id="PTHR22748:SF4">
    <property type="entry name" value="DNA-(APURINIC OR APYRIMIDINIC SITE) ENDONUCLEASE 2"/>
    <property type="match status" value="1"/>
</dbReference>
<keyword evidence="4" id="KW-0460">Magnesium</keyword>
<proteinExistence type="predicted"/>
<keyword evidence="2" id="KW-0479">Metal-binding</keyword>
<dbReference type="GO" id="GO:0003906">
    <property type="term" value="F:DNA-(apurinic or apyrimidinic site) endonuclease activity"/>
    <property type="evidence" value="ECO:0007669"/>
    <property type="project" value="TreeGrafter"/>
</dbReference>
<dbReference type="GO" id="GO:0005634">
    <property type="term" value="C:nucleus"/>
    <property type="evidence" value="ECO:0007669"/>
    <property type="project" value="TreeGrafter"/>
</dbReference>
<evidence type="ECO:0000313" key="6">
    <source>
        <dbReference type="Proteomes" id="UP000297245"/>
    </source>
</evidence>
<protein>
    <submittedName>
        <fullName evidence="5">DNase I-like protein</fullName>
    </submittedName>
</protein>
<feature type="non-terminal residue" evidence="5">
    <location>
        <position position="436"/>
    </location>
</feature>
<comment type="cofactor">
    <cofactor evidence="1">
        <name>Mg(2+)</name>
        <dbReference type="ChEBI" id="CHEBI:18420"/>
    </cofactor>
</comment>
<dbReference type="SUPFAM" id="SSF56219">
    <property type="entry name" value="DNase I-like"/>
    <property type="match status" value="1"/>
</dbReference>
<evidence type="ECO:0000256" key="2">
    <source>
        <dbReference type="ARBA" id="ARBA00022723"/>
    </source>
</evidence>
<evidence type="ECO:0000256" key="3">
    <source>
        <dbReference type="ARBA" id="ARBA00022801"/>
    </source>
</evidence>